<keyword evidence="2" id="KW-0472">Membrane</keyword>
<feature type="disulfide bond" evidence="1">
    <location>
        <begin position="39"/>
        <end position="54"/>
    </location>
</feature>
<dbReference type="Gene3D" id="2.10.50.10">
    <property type="entry name" value="Tumor Necrosis Factor Receptor, subunit A, domain 2"/>
    <property type="match status" value="3"/>
</dbReference>
<dbReference type="PROSITE" id="PS50050">
    <property type="entry name" value="TNFR_NGFR_2"/>
    <property type="match status" value="4"/>
</dbReference>
<organism evidence="4 5">
    <name type="scientific">Hemibagrus guttatus</name>
    <dbReference type="NCBI Taxonomy" id="175788"/>
    <lineage>
        <taxon>Eukaryota</taxon>
        <taxon>Metazoa</taxon>
        <taxon>Chordata</taxon>
        <taxon>Craniata</taxon>
        <taxon>Vertebrata</taxon>
        <taxon>Euteleostomi</taxon>
        <taxon>Actinopterygii</taxon>
        <taxon>Neopterygii</taxon>
        <taxon>Teleostei</taxon>
        <taxon>Ostariophysi</taxon>
        <taxon>Siluriformes</taxon>
        <taxon>Bagridae</taxon>
        <taxon>Hemibagrus</taxon>
    </lineage>
</organism>
<feature type="disulfide bond" evidence="1">
    <location>
        <begin position="107"/>
        <end position="125"/>
    </location>
</feature>
<protein>
    <recommendedName>
        <fullName evidence="3">TNFR-Cys domain-containing protein</fullName>
    </recommendedName>
</protein>
<feature type="repeat" description="TNFR-Cys" evidence="1">
    <location>
        <begin position="38"/>
        <end position="80"/>
    </location>
</feature>
<proteinExistence type="predicted"/>
<dbReference type="Proteomes" id="UP001274896">
    <property type="component" value="Unassembled WGS sequence"/>
</dbReference>
<feature type="disulfide bond" evidence="1">
    <location>
        <begin position="15"/>
        <end position="28"/>
    </location>
</feature>
<feature type="domain" description="TNFR-Cys" evidence="3">
    <location>
        <begin position="127"/>
        <end position="168"/>
    </location>
</feature>
<dbReference type="GO" id="GO:0009897">
    <property type="term" value="C:external side of plasma membrane"/>
    <property type="evidence" value="ECO:0007669"/>
    <property type="project" value="TreeGrafter"/>
</dbReference>
<evidence type="ECO:0000259" key="3">
    <source>
        <dbReference type="PROSITE" id="PS50050"/>
    </source>
</evidence>
<gene>
    <name evidence="4" type="ORF">QTP70_025633</name>
</gene>
<feature type="domain" description="TNFR-Cys" evidence="3">
    <location>
        <begin position="81"/>
        <end position="125"/>
    </location>
</feature>
<dbReference type="GO" id="GO:0035631">
    <property type="term" value="C:CD40 receptor complex"/>
    <property type="evidence" value="ECO:0007669"/>
    <property type="project" value="TreeGrafter"/>
</dbReference>
<dbReference type="InterPro" id="IPR001368">
    <property type="entry name" value="TNFR/NGFR_Cys_rich_reg"/>
</dbReference>
<dbReference type="PANTHER" id="PTHR46875">
    <property type="entry name" value="TUMOR NECROSIS FACTOR RECEPTOR SUPERFAMILY MEMBER 5"/>
    <property type="match status" value="1"/>
</dbReference>
<feature type="repeat" description="TNFR-Cys" evidence="1">
    <location>
        <begin position="81"/>
        <end position="125"/>
    </location>
</feature>
<dbReference type="SMART" id="SM00208">
    <property type="entry name" value="TNFR"/>
    <property type="match status" value="4"/>
</dbReference>
<dbReference type="PROSITE" id="PS00652">
    <property type="entry name" value="TNFR_NGFR_1"/>
    <property type="match status" value="1"/>
</dbReference>
<accession>A0AAE0VA54</accession>
<feature type="disulfide bond" evidence="1">
    <location>
        <begin position="18"/>
        <end position="36"/>
    </location>
</feature>
<feature type="domain" description="TNFR-Cys" evidence="3">
    <location>
        <begin position="38"/>
        <end position="80"/>
    </location>
</feature>
<sequence>MTCGPDEYDLSDLCCKKCPKGTRVVSKCNKTSETKCEPCPKGFYMNSANYGEKCLQCNSCRPSNHLQTSETCTNESDTRCTCMRGFYCTQTNNLKNSCENCVAVSLCQPGHGVSVPHNSTHDTVCTPCPEGTFNNKTDYFTTCQNHTRCSDVGRNLLSKGTAETDTKCGGLMRSDGCHWMLPAGLWAGLILTLILVFIGFLCLRCKKRRHAGKPCAEEYDGGLEYDGVIVLQEKCAAFSIPDTCISFISEPYRSEPQEDDWPAF</sequence>
<dbReference type="EMBL" id="JAUCMX010000003">
    <property type="protein sequence ID" value="KAK3551775.1"/>
    <property type="molecule type" value="Genomic_DNA"/>
</dbReference>
<feature type="repeat" description="TNFR-Cys" evidence="1">
    <location>
        <begin position="127"/>
        <end position="168"/>
    </location>
</feature>
<feature type="disulfide bond" evidence="1">
    <location>
        <begin position="128"/>
        <end position="143"/>
    </location>
</feature>
<dbReference type="AlphaFoldDB" id="A0AAE0VA54"/>
<evidence type="ECO:0000256" key="1">
    <source>
        <dbReference type="PROSITE-ProRule" id="PRU00206"/>
    </source>
</evidence>
<dbReference type="GO" id="GO:0002768">
    <property type="term" value="P:immune response-regulating cell surface receptor signaling pathway"/>
    <property type="evidence" value="ECO:0007669"/>
    <property type="project" value="TreeGrafter"/>
</dbReference>
<dbReference type="Pfam" id="PF00020">
    <property type="entry name" value="TNFR_c6"/>
    <property type="match status" value="3"/>
</dbReference>
<feature type="repeat" description="TNFR-Cys" evidence="1">
    <location>
        <begin position="2"/>
        <end position="36"/>
    </location>
</feature>
<evidence type="ECO:0000313" key="5">
    <source>
        <dbReference type="Proteomes" id="UP001274896"/>
    </source>
</evidence>
<feature type="domain" description="TNFR-Cys" evidence="3">
    <location>
        <begin position="2"/>
        <end position="36"/>
    </location>
</feature>
<keyword evidence="5" id="KW-1185">Reference proteome</keyword>
<dbReference type="SUPFAM" id="SSF57586">
    <property type="entry name" value="TNF receptor-like"/>
    <property type="match status" value="3"/>
</dbReference>
<dbReference type="InterPro" id="IPR052135">
    <property type="entry name" value="TNFRSF5"/>
</dbReference>
<comment type="caution">
    <text evidence="4">The sequence shown here is derived from an EMBL/GenBank/DDBJ whole genome shotgun (WGS) entry which is preliminary data.</text>
</comment>
<comment type="caution">
    <text evidence="1">Lacks conserved residue(s) required for the propagation of feature annotation.</text>
</comment>
<name>A0AAE0VA54_9TELE</name>
<feature type="transmembrane region" description="Helical" evidence="2">
    <location>
        <begin position="179"/>
        <end position="203"/>
    </location>
</feature>
<dbReference type="PANTHER" id="PTHR46875:SF2">
    <property type="entry name" value="TUMOR NECROSIS FACTOR RECEPTOR SUPERFAMILY MEMBER 5-LIKE ISOFORM X1"/>
    <property type="match status" value="1"/>
</dbReference>
<evidence type="ECO:0000256" key="2">
    <source>
        <dbReference type="SAM" id="Phobius"/>
    </source>
</evidence>
<evidence type="ECO:0000313" key="4">
    <source>
        <dbReference type="EMBL" id="KAK3551775.1"/>
    </source>
</evidence>
<keyword evidence="2" id="KW-0812">Transmembrane</keyword>
<keyword evidence="2" id="KW-1133">Transmembrane helix</keyword>
<keyword evidence="1" id="KW-1015">Disulfide bond</keyword>
<reference evidence="4" key="1">
    <citation type="submission" date="2023-06" db="EMBL/GenBank/DDBJ databases">
        <title>Male Hemibagrus guttatus genome.</title>
        <authorList>
            <person name="Bian C."/>
        </authorList>
    </citation>
    <scope>NUCLEOTIDE SEQUENCE</scope>
    <source>
        <strain evidence="4">Male_cb2023</strain>
        <tissue evidence="4">Muscle</tissue>
    </source>
</reference>